<dbReference type="InterPro" id="IPR050570">
    <property type="entry name" value="Cell_wall_metabolism_enzyme"/>
</dbReference>
<accession>A0A1W1B8F9</accession>
<keyword evidence="3" id="KW-0472">Membrane</keyword>
<evidence type="ECO:0000256" key="2">
    <source>
        <dbReference type="SAM" id="Coils"/>
    </source>
</evidence>
<protein>
    <submittedName>
        <fullName evidence="5">M23/M37 peptidase</fullName>
    </submittedName>
</protein>
<keyword evidence="2" id="KW-0175">Coiled coil</keyword>
<proteinExistence type="predicted"/>
<evidence type="ECO:0000256" key="3">
    <source>
        <dbReference type="SAM" id="Phobius"/>
    </source>
</evidence>
<feature type="transmembrane region" description="Helical" evidence="3">
    <location>
        <begin position="27"/>
        <end position="46"/>
    </location>
</feature>
<name>A0A1W1B8F9_9ZZZZ</name>
<dbReference type="SUPFAM" id="SSF51261">
    <property type="entry name" value="Duplicated hybrid motif"/>
    <property type="match status" value="1"/>
</dbReference>
<dbReference type="Pfam" id="PF01551">
    <property type="entry name" value="Peptidase_M23"/>
    <property type="match status" value="1"/>
</dbReference>
<keyword evidence="1" id="KW-0732">Signal</keyword>
<dbReference type="PANTHER" id="PTHR21666">
    <property type="entry name" value="PEPTIDASE-RELATED"/>
    <property type="match status" value="1"/>
</dbReference>
<dbReference type="PANTHER" id="PTHR21666:SF289">
    <property type="entry name" value="L-ALA--D-GLU ENDOPEPTIDASE"/>
    <property type="match status" value="1"/>
</dbReference>
<gene>
    <name evidence="5" type="ORF">MNB_SV-6-450</name>
</gene>
<keyword evidence="3" id="KW-0812">Transmembrane</keyword>
<organism evidence="5">
    <name type="scientific">hydrothermal vent metagenome</name>
    <dbReference type="NCBI Taxonomy" id="652676"/>
    <lineage>
        <taxon>unclassified sequences</taxon>
        <taxon>metagenomes</taxon>
        <taxon>ecological metagenomes</taxon>
    </lineage>
</organism>
<dbReference type="InterPro" id="IPR016047">
    <property type="entry name" value="M23ase_b-sheet_dom"/>
</dbReference>
<dbReference type="Gene3D" id="2.70.70.10">
    <property type="entry name" value="Glucose Permease (Domain IIA)"/>
    <property type="match status" value="1"/>
</dbReference>
<dbReference type="EMBL" id="FPHC01000001">
    <property type="protein sequence ID" value="SFV49767.1"/>
    <property type="molecule type" value="Genomic_DNA"/>
</dbReference>
<evidence type="ECO:0000256" key="1">
    <source>
        <dbReference type="ARBA" id="ARBA00022729"/>
    </source>
</evidence>
<evidence type="ECO:0000313" key="5">
    <source>
        <dbReference type="EMBL" id="SFV49767.1"/>
    </source>
</evidence>
<dbReference type="InterPro" id="IPR011055">
    <property type="entry name" value="Dup_hybrid_motif"/>
</dbReference>
<feature type="coiled-coil region" evidence="2">
    <location>
        <begin position="46"/>
        <end position="108"/>
    </location>
</feature>
<evidence type="ECO:0000259" key="4">
    <source>
        <dbReference type="Pfam" id="PF01551"/>
    </source>
</evidence>
<feature type="domain" description="M23ase beta-sheet core" evidence="4">
    <location>
        <begin position="179"/>
        <end position="273"/>
    </location>
</feature>
<reference evidence="5" key="1">
    <citation type="submission" date="2016-10" db="EMBL/GenBank/DDBJ databases">
        <authorList>
            <person name="de Groot N.N."/>
        </authorList>
    </citation>
    <scope>NUCLEOTIDE SEQUENCE</scope>
</reference>
<dbReference type="CDD" id="cd12797">
    <property type="entry name" value="M23_peptidase"/>
    <property type="match status" value="1"/>
</dbReference>
<dbReference type="GO" id="GO:0004222">
    <property type="term" value="F:metalloendopeptidase activity"/>
    <property type="evidence" value="ECO:0007669"/>
    <property type="project" value="TreeGrafter"/>
</dbReference>
<dbReference type="AlphaFoldDB" id="A0A1W1B8F9"/>
<sequence>MKDQLIVTISDIHGSKQYTVHEVIKKIILWILVAFVAIILATYMYINMINDKVSQLNSKVETIQQRSIDLKKLNSSLIRKNHTLKNDINESSEKLSLMNSKLSEIEEMVGVSPDADSTFVERVDDAKIKQQQKIDKAKVTALQKSFLASGIPNGKFLNYRRVSSKFGYRIHPVTKKRDFHSGLDLPAKYGTPIYAPADGVVEYAKKKGAYGNFLLIAHNYGFKTAYGHLSKYAVKYGDYVQKGDIIAYIGSTGRSTGPHLHFEIRYLNKWLDPAIFMKWDTKDIDYISSKEKKVNWSGILKQIQKYINLAK</sequence>
<dbReference type="FunFam" id="2.70.70.10:FF:000006">
    <property type="entry name" value="M23 family peptidase"/>
    <property type="match status" value="1"/>
</dbReference>
<keyword evidence="3" id="KW-1133">Transmembrane helix</keyword>